<sequence length="539" mass="65352">MVEQATNLIFQMKNNIQNTELIIDLLNNLESIICEKFDGNFSSFTRKFYHYDWKDFDYLLLTSLQNQSFETFKMLLSNEYYISMISYYNFPSDVLLSCIKFIVENENYDNYINLLDNFLKQLLNKDNSEDIQNFKKKAYLILYKNFKQNLFPQFINSFSIQEKDKIISNHLNNINELFEHNHTIEFLFQNLSSIKKLSEWLIFSLKITEHNFETFLKVCKILMKNNDQKNLFLLVKYNFFYLKHIQNEVFDFLSDTCKYRLFYKENNDYIQYKCYQYFVRNNIKLNDFDMPDEAKQLFWIEPYFLSTKLKYFFKGFVDCKSIYNLAYDIFIGQNETLKNGLKPEVLSMLKVFGPYLNEDGTIVYNFTHEIDVYQSPKFINPLFQKLDIMKKIKLYPKYQPKKVKELIKLIMFSATNNMNDELTKMLSDQRIKDLEKNKLMKLLDDVYKVYLNDKKCLAQFIFYNYLEFISDTLLNTIVCFNSKSYKIFNQIQNRLWIETKTKLCKKISKKVIRQLKWEKYVFIDEKEEEEEEFCLNNLF</sequence>
<name>A0A5B8RJN1_9VIRU</name>
<accession>A0A5B8RJN1</accession>
<evidence type="ECO:0000313" key="1">
    <source>
        <dbReference type="EMBL" id="QEA08253.1"/>
    </source>
</evidence>
<organism evidence="1">
    <name type="scientific">Iridovirus Liz-CrIV</name>
    <dbReference type="NCBI Taxonomy" id="2594309"/>
    <lineage>
        <taxon>Viruses</taxon>
        <taxon>Varidnaviria</taxon>
        <taxon>Bamfordvirae</taxon>
        <taxon>Nucleocytoviricota</taxon>
        <taxon>Megaviricetes</taxon>
        <taxon>Pimascovirales</taxon>
        <taxon>Pimascovirales incertae sedis</taxon>
        <taxon>Iridoviridae</taxon>
    </lineage>
</organism>
<protein>
    <submittedName>
        <fullName evidence="1">Uncharacterized protein</fullName>
    </submittedName>
</protein>
<proteinExistence type="predicted"/>
<reference evidence="1" key="1">
    <citation type="journal article" date="2019" name="Viruses">
        <title>Detection and Characterization of Invertebrate Iridoviruses Found in Reptiles and Prey Insects in Europe over the Past Two Decades.</title>
        <authorList>
            <person name="Papp T."/>
            <person name="Marschang R.E."/>
        </authorList>
    </citation>
    <scope>NUCLEOTIDE SEQUENCE</scope>
    <source>
        <strain evidence="1">Liz-CrIV</strain>
    </source>
</reference>
<dbReference type="EMBL" id="MN081869">
    <property type="protein sequence ID" value="QEA08253.1"/>
    <property type="molecule type" value="Genomic_DNA"/>
</dbReference>